<dbReference type="Pfam" id="PF03372">
    <property type="entry name" value="Exo_endo_phos"/>
    <property type="match status" value="1"/>
</dbReference>
<dbReference type="Gene3D" id="3.60.10.10">
    <property type="entry name" value="Endonuclease/exonuclease/phosphatase"/>
    <property type="match status" value="1"/>
</dbReference>
<sequence length="1168" mass="132844">MHSEPPGTSTGSLTEQNSAQKLVVASCNIEGVKGNAPYLQDLMKISDIICIQEHWLWDFEKVDIEKFLGEWDYFIRCVDLLYPAAKFERGRGYGGTAIIWNKQIQPSVKTLDDGSERILALEINCKPHPLCIINVYMPTAGYSDSTSQYKASLDLSDVIISKYRDTHSVFISGDLNATLLDDRNLSQDKLMKAFVKENELSVHSTGSHMTYQHGSGKSQIDYFLCTNHALIANFMLLDDVCSNTSTHTGIKCDILLDHNLKISTEVKVKRFRSQWDKCDTHRYKKCISDRVETPVIITPSDIDREVKHIHDVCLAAERASVPKKLVKLHGPKWKASPKIRQILSDRKRVYRQWITVGRPGPEHPLSILKTNLKYDLRREQRKERASERIGFYEEVMAQQNSANFYRLINRNNKSSRSTVALLEKGHHVTKSDEQCRSFAAFYEDLAIPSDNSEFDSDYQNRLAYDLDLIRKIVSDTDDVLPIITPVEVACAIKMLHNKKAKDEFGIVSEHIKTAGEAILQPIASIFTSIMHLKHVPSDFKSGILHPIHKKGKDPANVTNYRGITVTSILGKIFEHVILKQIEESLPLNQSTLQFGFTKGISPLMAALIVSETISEYVKNNRPIYMSFLDSQKAFDVVAHTSMKCKLFHQGINQHIWNVIDNLYTSLSSKVLWKGNVSSKFSILQGVRQGGILSTGLYKTYINDLLLELQKSHTGTYIGSTYTGSPTVADDLTLLGESDIDSQNALDIAYRYANRERYIIHPEKSVMLRKFIPRNYTENLSSWKLGDSELSIATQTTHLGLIRSVSDDTQANIYERISCARRTFYGLTSTGLHGSNGLQPSTSYRIYSLYVLPKLLYGLETFVLLRKHIDALETYHLSALRIIQSLPQRCAKCAVYLLLGARPIEAELHSRTLTFLGNIIRSNNPTLLNILTRQLSVKSHSSKSWVVYVRDILLRYNLQGIEDLLVNIPSRDSWKASVSDAINTYWNKKLKEECSTKSTLLYLYRDALCIGSIHPLWFTVDSNIRDTRRAITKARFLTGTYMVQSKLSRFNQNTVDPTCQLCQSSVENYQHVLLECGALLTYRKEYLCELSRVMTYHFGKGMWENLSKDVIMDIIMDVTRANVVHSMQLNTEQCTYIERISRYLCYRVHSGRIFLLEKVSRGKRGPSGS</sequence>
<gene>
    <name evidence="2" type="ORF">FSP39_017037</name>
</gene>
<organism evidence="2 3">
    <name type="scientific">Pinctada imbricata</name>
    <name type="common">Atlantic pearl-oyster</name>
    <name type="synonym">Pinctada martensii</name>
    <dbReference type="NCBI Taxonomy" id="66713"/>
    <lineage>
        <taxon>Eukaryota</taxon>
        <taxon>Metazoa</taxon>
        <taxon>Spiralia</taxon>
        <taxon>Lophotrochozoa</taxon>
        <taxon>Mollusca</taxon>
        <taxon>Bivalvia</taxon>
        <taxon>Autobranchia</taxon>
        <taxon>Pteriomorphia</taxon>
        <taxon>Pterioida</taxon>
        <taxon>Pterioidea</taxon>
        <taxon>Pteriidae</taxon>
        <taxon>Pinctada</taxon>
    </lineage>
</organism>
<dbReference type="PANTHER" id="PTHR47510">
    <property type="entry name" value="REVERSE TRANSCRIPTASE DOMAIN-CONTAINING PROTEIN"/>
    <property type="match status" value="1"/>
</dbReference>
<protein>
    <recommendedName>
        <fullName evidence="1">Reverse transcriptase domain-containing protein</fullName>
    </recommendedName>
</protein>
<dbReference type="InterPro" id="IPR000477">
    <property type="entry name" value="RT_dom"/>
</dbReference>
<dbReference type="Proteomes" id="UP001186944">
    <property type="component" value="Unassembled WGS sequence"/>
</dbReference>
<dbReference type="InterPro" id="IPR036691">
    <property type="entry name" value="Endo/exonu/phosph_ase_sf"/>
</dbReference>
<dbReference type="PANTHER" id="PTHR47510:SF3">
    <property type="entry name" value="ENDO_EXONUCLEASE_PHOSPHATASE DOMAIN-CONTAINING PROTEIN"/>
    <property type="match status" value="1"/>
</dbReference>
<dbReference type="GO" id="GO:0003824">
    <property type="term" value="F:catalytic activity"/>
    <property type="evidence" value="ECO:0007669"/>
    <property type="project" value="InterPro"/>
</dbReference>
<dbReference type="Pfam" id="PF00078">
    <property type="entry name" value="RVT_1"/>
    <property type="match status" value="1"/>
</dbReference>
<dbReference type="InterPro" id="IPR005135">
    <property type="entry name" value="Endo/exonuclease/phosphatase"/>
</dbReference>
<keyword evidence="3" id="KW-1185">Reference proteome</keyword>
<dbReference type="CDD" id="cd01650">
    <property type="entry name" value="RT_nLTR_like"/>
    <property type="match status" value="1"/>
</dbReference>
<evidence type="ECO:0000313" key="3">
    <source>
        <dbReference type="Proteomes" id="UP001186944"/>
    </source>
</evidence>
<evidence type="ECO:0000313" key="2">
    <source>
        <dbReference type="EMBL" id="KAK3091089.1"/>
    </source>
</evidence>
<reference evidence="2" key="1">
    <citation type="submission" date="2019-08" db="EMBL/GenBank/DDBJ databases">
        <title>The improved chromosome-level genome for the pearl oyster Pinctada fucata martensii using PacBio sequencing and Hi-C.</title>
        <authorList>
            <person name="Zheng Z."/>
        </authorList>
    </citation>
    <scope>NUCLEOTIDE SEQUENCE</scope>
    <source>
        <strain evidence="2">ZZ-2019</strain>
        <tissue evidence="2">Adductor muscle</tissue>
    </source>
</reference>
<dbReference type="AlphaFoldDB" id="A0AA89BUA5"/>
<name>A0AA89BUA5_PINIB</name>
<proteinExistence type="predicted"/>
<comment type="caution">
    <text evidence="2">The sequence shown here is derived from an EMBL/GenBank/DDBJ whole genome shotgun (WGS) entry which is preliminary data.</text>
</comment>
<dbReference type="SUPFAM" id="SSF56219">
    <property type="entry name" value="DNase I-like"/>
    <property type="match status" value="1"/>
</dbReference>
<evidence type="ECO:0000259" key="1">
    <source>
        <dbReference type="PROSITE" id="PS50878"/>
    </source>
</evidence>
<feature type="domain" description="Reverse transcriptase" evidence="1">
    <location>
        <begin position="528"/>
        <end position="802"/>
    </location>
</feature>
<dbReference type="PROSITE" id="PS50878">
    <property type="entry name" value="RT_POL"/>
    <property type="match status" value="1"/>
</dbReference>
<accession>A0AA89BUA5</accession>
<dbReference type="EMBL" id="VSWD01000010">
    <property type="protein sequence ID" value="KAK3091089.1"/>
    <property type="molecule type" value="Genomic_DNA"/>
</dbReference>